<feature type="domain" description="ABC3 transporter permease C-terminal" evidence="8">
    <location>
        <begin position="317"/>
        <end position="439"/>
    </location>
</feature>
<dbReference type="RefSeq" id="WP_350278084.1">
    <property type="nucleotide sequence ID" value="NZ_CP158165.1"/>
</dbReference>
<feature type="transmembrane region" description="Helical" evidence="7">
    <location>
        <begin position="6"/>
        <end position="32"/>
    </location>
</feature>
<feature type="transmembrane region" description="Helical" evidence="7">
    <location>
        <begin position="911"/>
        <end position="937"/>
    </location>
</feature>
<feature type="transmembrane region" description="Helical" evidence="7">
    <location>
        <begin position="310"/>
        <end position="338"/>
    </location>
</feature>
<comment type="similarity">
    <text evidence="6">Belongs to the ABC-4 integral membrane protein family.</text>
</comment>
<evidence type="ECO:0000313" key="9">
    <source>
        <dbReference type="EMBL" id="XBV25270.1"/>
    </source>
</evidence>
<feature type="transmembrane region" description="Helical" evidence="7">
    <location>
        <begin position="509"/>
        <end position="528"/>
    </location>
</feature>
<feature type="transmembrane region" description="Helical" evidence="7">
    <location>
        <begin position="412"/>
        <end position="435"/>
    </location>
</feature>
<dbReference type="InterPro" id="IPR050250">
    <property type="entry name" value="Macrolide_Exporter_MacB"/>
</dbReference>
<dbReference type="Pfam" id="PF02687">
    <property type="entry name" value="FtsX"/>
    <property type="match status" value="2"/>
</dbReference>
<feature type="transmembrane region" description="Helical" evidence="7">
    <location>
        <begin position="957"/>
        <end position="978"/>
    </location>
</feature>
<feature type="transmembrane region" description="Helical" evidence="7">
    <location>
        <begin position="366"/>
        <end position="392"/>
    </location>
</feature>
<reference evidence="9" key="1">
    <citation type="submission" date="2024-06" db="EMBL/GenBank/DDBJ databases">
        <title>Kribbella sp. strain HUAS MG21 genome sequences.</title>
        <authorList>
            <person name="Mo P."/>
        </authorList>
    </citation>
    <scope>NUCLEOTIDE SEQUENCE</scope>
    <source>
        <strain evidence="9">HUAS MG21</strain>
    </source>
</reference>
<keyword evidence="4 7" id="KW-1133">Transmembrane helix</keyword>
<sequence>MSELFGAPVAALSVVLGLLVVVTLAVVAALAVRNRVLFKLGVRNMARRRGRTAIIVGGLMLGTMIIASALGFGDIISHTVRTSVITTYGQTDEIVSARSTDEPDIVTLGRGAGARFLTAAEAARVVDAARQVPAVDAVAPAISESVAVQNASSRASEPHVTLFATDPSSAFGRLRSTAGANLRLDELAAGETFLNADAADDLAAGPGDQLVVFAAGRQQRLTVSQVVEYDGTGTDGGALLMPLRAAQQLLGAGTGVQQILVSNDGNEVSGADRTDEVVGALQPTTAELGLFVDPVKRDGLDQADEQGASFLSMFSTMGTFTISAGVLLIFLVFVMLAAERRGEMGTARAIGTQRRQLIQMFVFEGVAYDILAAVVGAVLGLGLSIGMVRAIAGALSGPGMVTIRYRLTATSLIVSFALGVLLTLAVVLIASWRVSRLNIVTAVRNLPQPPKRRRRRAWGVHIAWTLLLGTAFVVLAYRGKSAELLLAGGTLLIFALVPLIRLLGGSERLTYTVAGLGVLVWNLLPFSVYERLVPGLRMGFSVFVLAGLLLVAGATMIVVHNATALQSALMWAFGRSRHAAPVVRTAIAQPLRTRFRTGATIGLFMLVVFTLVVGSATSGSFVAAYNDEDTFGGGYDVTAQTSPLAPITDMDQALATAQGLDRSGIAAVAGQSYLPVQARQVGQSTYPGYVLRGLDDEFTRSTTYGFALRAAGYGSDREVWDAVARNPGLAVVDAYSVPRRDNFGTPKVSDFGLTGFYLEDGSFRPVPVEVRDIQSGKTLRLTVIGVLADTVPFAMLGISTAQRTVAPLGAPATPSVWYFRTAPDADPVVVAKQLESAFLDNGMQATAQREAQRDAVGASLTFQYLVLGFLGLGLVIGVAALGVISARSVVERRQQIGVLRAIGFQARMVQMIFLVESLFITLIGVAAGAVLGLLVAANVITDASGQPGMENLTLKPPWTALGVILVVVVVSTILTTWLPSLKASRTYPATALRYE</sequence>
<evidence type="ECO:0000256" key="1">
    <source>
        <dbReference type="ARBA" id="ARBA00004651"/>
    </source>
</evidence>
<feature type="transmembrane region" description="Helical" evidence="7">
    <location>
        <begin position="456"/>
        <end position="478"/>
    </location>
</feature>
<evidence type="ECO:0000256" key="5">
    <source>
        <dbReference type="ARBA" id="ARBA00023136"/>
    </source>
</evidence>
<feature type="transmembrane region" description="Helical" evidence="7">
    <location>
        <begin position="601"/>
        <end position="625"/>
    </location>
</feature>
<keyword evidence="2" id="KW-1003">Cell membrane</keyword>
<evidence type="ECO:0000256" key="7">
    <source>
        <dbReference type="SAM" id="Phobius"/>
    </source>
</evidence>
<comment type="subcellular location">
    <subcellularLocation>
        <location evidence="1">Cell membrane</location>
        <topology evidence="1">Multi-pass membrane protein</topology>
    </subcellularLocation>
</comment>
<name>A0AAU7TFF3_9ACTN</name>
<gene>
    <name evidence="9" type="ORF">ABN611_02375</name>
</gene>
<protein>
    <submittedName>
        <fullName evidence="9">FtsX-like permease family protein</fullName>
    </submittedName>
</protein>
<keyword evidence="5 7" id="KW-0472">Membrane</keyword>
<dbReference type="PANTHER" id="PTHR30572">
    <property type="entry name" value="MEMBRANE COMPONENT OF TRANSPORTER-RELATED"/>
    <property type="match status" value="1"/>
</dbReference>
<evidence type="ECO:0000256" key="2">
    <source>
        <dbReference type="ARBA" id="ARBA00022475"/>
    </source>
</evidence>
<accession>A0AAU7TFF3</accession>
<feature type="transmembrane region" description="Helical" evidence="7">
    <location>
        <begin position="53"/>
        <end position="73"/>
    </location>
</feature>
<dbReference type="PANTHER" id="PTHR30572:SF4">
    <property type="entry name" value="ABC TRANSPORTER PERMEASE YTRF"/>
    <property type="match status" value="1"/>
</dbReference>
<evidence type="ECO:0000256" key="6">
    <source>
        <dbReference type="ARBA" id="ARBA00038076"/>
    </source>
</evidence>
<dbReference type="GO" id="GO:0022857">
    <property type="term" value="F:transmembrane transporter activity"/>
    <property type="evidence" value="ECO:0007669"/>
    <property type="project" value="TreeGrafter"/>
</dbReference>
<dbReference type="EMBL" id="CP158165">
    <property type="protein sequence ID" value="XBV25270.1"/>
    <property type="molecule type" value="Genomic_DNA"/>
</dbReference>
<evidence type="ECO:0000256" key="4">
    <source>
        <dbReference type="ARBA" id="ARBA00022989"/>
    </source>
</evidence>
<evidence type="ECO:0000259" key="8">
    <source>
        <dbReference type="Pfam" id="PF02687"/>
    </source>
</evidence>
<keyword evidence="3 7" id="KW-0812">Transmembrane</keyword>
<organism evidence="9">
    <name type="scientific">Kribbella sp. HUAS MG21</name>
    <dbReference type="NCBI Taxonomy" id="3160966"/>
    <lineage>
        <taxon>Bacteria</taxon>
        <taxon>Bacillati</taxon>
        <taxon>Actinomycetota</taxon>
        <taxon>Actinomycetes</taxon>
        <taxon>Propionibacteriales</taxon>
        <taxon>Kribbellaceae</taxon>
        <taxon>Kribbella</taxon>
    </lineage>
</organism>
<feature type="transmembrane region" description="Helical" evidence="7">
    <location>
        <begin position="484"/>
        <end position="502"/>
    </location>
</feature>
<feature type="domain" description="ABC3 transporter permease C-terminal" evidence="8">
    <location>
        <begin position="869"/>
        <end position="988"/>
    </location>
</feature>
<evidence type="ECO:0000256" key="3">
    <source>
        <dbReference type="ARBA" id="ARBA00022692"/>
    </source>
</evidence>
<feature type="transmembrane region" description="Helical" evidence="7">
    <location>
        <begin position="540"/>
        <end position="559"/>
    </location>
</feature>
<dbReference type="InterPro" id="IPR003838">
    <property type="entry name" value="ABC3_permease_C"/>
</dbReference>
<feature type="transmembrane region" description="Helical" evidence="7">
    <location>
        <begin position="864"/>
        <end position="890"/>
    </location>
</feature>
<dbReference type="GO" id="GO:0005886">
    <property type="term" value="C:plasma membrane"/>
    <property type="evidence" value="ECO:0007669"/>
    <property type="project" value="UniProtKB-SubCell"/>
</dbReference>
<proteinExistence type="inferred from homology"/>
<dbReference type="AlphaFoldDB" id="A0AAU7TFF3"/>